<dbReference type="GO" id="GO:0022857">
    <property type="term" value="F:transmembrane transporter activity"/>
    <property type="evidence" value="ECO:0007669"/>
    <property type="project" value="InterPro"/>
</dbReference>
<evidence type="ECO:0000259" key="6">
    <source>
        <dbReference type="PROSITE" id="PS50850"/>
    </source>
</evidence>
<dbReference type="SUPFAM" id="SSF103473">
    <property type="entry name" value="MFS general substrate transporter"/>
    <property type="match status" value="1"/>
</dbReference>
<sequence length="478" mass="53157">MLLDRDDRSDAKLDKVLSDIGPASSRSLFIALSMCFLWALSGLTTMSPSYLNARPSCGPEFVTVGDHFNITSGFLNEMTTSAFFFGNLCLGQVYSTMADRLGRRPIIVWSLIMSGLFGSLGALAPNYCLFLVSRFLQGSFFNALTVINWVMAIECLPIKSHATYSFILGLAWVLGYCAITPMALIWPHWRGMQLLTSIPALIFGVIILFTLPESISWLVVRGKESEVQKWINAANKSAKKKITVNAKQIIMENCSERDMEEESFMAQIKNLLRDKYTMLCVAMESILWIVDFMGYSQLSIAGTGIIKDNCHLGYIFTGVVEIVCYAILPIFLDKLGRKPTVMIVHFIGFLSLLGMFFTQRYADSNVAFLIVWLIAKFSFASAFMCCFVYGSEIFSTSCRSICVGICVTLSNLGAMASPHVSDLDSFTFPGFYLLVFAFCSILCILATIPLPETAHRVNGRKNSCSELSSVEYIKKTKL</sequence>
<feature type="transmembrane region" description="Helical" evidence="5">
    <location>
        <begin position="431"/>
        <end position="451"/>
    </location>
</feature>
<keyword evidence="2 5" id="KW-0812">Transmembrane</keyword>
<feature type="transmembrane region" description="Helical" evidence="5">
    <location>
        <begin position="312"/>
        <end position="332"/>
    </location>
</feature>
<feature type="transmembrane region" description="Helical" evidence="5">
    <location>
        <begin position="369"/>
        <end position="389"/>
    </location>
</feature>
<feature type="transmembrane region" description="Helical" evidence="5">
    <location>
        <begin position="27"/>
        <end position="46"/>
    </location>
</feature>
<proteinExistence type="predicted"/>
<dbReference type="InterPro" id="IPR036259">
    <property type="entry name" value="MFS_trans_sf"/>
</dbReference>
<dbReference type="PROSITE" id="PS50850">
    <property type="entry name" value="MFS"/>
    <property type="match status" value="1"/>
</dbReference>
<feature type="transmembrane region" description="Helical" evidence="5">
    <location>
        <begin position="198"/>
        <end position="220"/>
    </location>
</feature>
<keyword evidence="8" id="KW-1185">Reference proteome</keyword>
<evidence type="ECO:0000256" key="5">
    <source>
        <dbReference type="SAM" id="Phobius"/>
    </source>
</evidence>
<keyword evidence="4 5" id="KW-0472">Membrane</keyword>
<feature type="transmembrane region" description="Helical" evidence="5">
    <location>
        <begin position="276"/>
        <end position="300"/>
    </location>
</feature>
<dbReference type="Proteomes" id="UP000218231">
    <property type="component" value="Unassembled WGS sequence"/>
</dbReference>
<dbReference type="Pfam" id="PF07690">
    <property type="entry name" value="MFS_1"/>
    <property type="match status" value="1"/>
</dbReference>
<feature type="transmembrane region" description="Helical" evidence="5">
    <location>
        <begin position="164"/>
        <end position="186"/>
    </location>
</feature>
<dbReference type="GO" id="GO:0016020">
    <property type="term" value="C:membrane"/>
    <property type="evidence" value="ECO:0007669"/>
    <property type="project" value="UniProtKB-SubCell"/>
</dbReference>
<feature type="transmembrane region" description="Helical" evidence="5">
    <location>
        <begin position="401"/>
        <end position="419"/>
    </location>
</feature>
<dbReference type="OrthoDB" id="5141738at2759"/>
<gene>
    <name evidence="7" type="ORF">WR25_03803</name>
</gene>
<dbReference type="STRING" id="2018661.A0A2A2LCD7"/>
<feature type="transmembrane region" description="Helical" evidence="5">
    <location>
        <begin position="339"/>
        <end position="357"/>
    </location>
</feature>
<dbReference type="EMBL" id="LIAE01006916">
    <property type="protein sequence ID" value="PAV83859.1"/>
    <property type="molecule type" value="Genomic_DNA"/>
</dbReference>
<feature type="transmembrane region" description="Helical" evidence="5">
    <location>
        <begin position="130"/>
        <end position="152"/>
    </location>
</feature>
<protein>
    <recommendedName>
        <fullName evidence="6">Major facilitator superfamily (MFS) profile domain-containing protein</fullName>
    </recommendedName>
</protein>
<evidence type="ECO:0000313" key="8">
    <source>
        <dbReference type="Proteomes" id="UP000218231"/>
    </source>
</evidence>
<evidence type="ECO:0000256" key="3">
    <source>
        <dbReference type="ARBA" id="ARBA00022989"/>
    </source>
</evidence>
<organism evidence="7 8">
    <name type="scientific">Diploscapter pachys</name>
    <dbReference type="NCBI Taxonomy" id="2018661"/>
    <lineage>
        <taxon>Eukaryota</taxon>
        <taxon>Metazoa</taxon>
        <taxon>Ecdysozoa</taxon>
        <taxon>Nematoda</taxon>
        <taxon>Chromadorea</taxon>
        <taxon>Rhabditida</taxon>
        <taxon>Rhabditina</taxon>
        <taxon>Rhabditomorpha</taxon>
        <taxon>Rhabditoidea</taxon>
        <taxon>Rhabditidae</taxon>
        <taxon>Diploscapter</taxon>
    </lineage>
</organism>
<evidence type="ECO:0000256" key="4">
    <source>
        <dbReference type="ARBA" id="ARBA00023136"/>
    </source>
</evidence>
<feature type="transmembrane region" description="Helical" evidence="5">
    <location>
        <begin position="106"/>
        <end position="124"/>
    </location>
</feature>
<accession>A0A2A2LCD7</accession>
<reference evidence="7 8" key="1">
    <citation type="journal article" date="2017" name="Curr. Biol.">
        <title>Genome architecture and evolution of a unichromosomal asexual nematode.</title>
        <authorList>
            <person name="Fradin H."/>
            <person name="Zegar C."/>
            <person name="Gutwein M."/>
            <person name="Lucas J."/>
            <person name="Kovtun M."/>
            <person name="Corcoran D."/>
            <person name="Baugh L.R."/>
            <person name="Kiontke K."/>
            <person name="Gunsalus K."/>
            <person name="Fitch D.H."/>
            <person name="Piano F."/>
        </authorList>
    </citation>
    <scope>NUCLEOTIDE SEQUENCE [LARGE SCALE GENOMIC DNA]</scope>
    <source>
        <strain evidence="7">PF1309</strain>
    </source>
</reference>
<feature type="domain" description="Major facilitator superfamily (MFS) profile" evidence="6">
    <location>
        <begin position="27"/>
        <end position="454"/>
    </location>
</feature>
<dbReference type="PANTHER" id="PTHR24064">
    <property type="entry name" value="SOLUTE CARRIER FAMILY 22 MEMBER"/>
    <property type="match status" value="1"/>
</dbReference>
<name>A0A2A2LCD7_9BILA</name>
<dbReference type="InterPro" id="IPR011701">
    <property type="entry name" value="MFS"/>
</dbReference>
<keyword evidence="3 5" id="KW-1133">Transmembrane helix</keyword>
<evidence type="ECO:0000256" key="1">
    <source>
        <dbReference type="ARBA" id="ARBA00004141"/>
    </source>
</evidence>
<comment type="caution">
    <text evidence="7">The sequence shown here is derived from an EMBL/GenBank/DDBJ whole genome shotgun (WGS) entry which is preliminary data.</text>
</comment>
<dbReference type="InterPro" id="IPR020846">
    <property type="entry name" value="MFS_dom"/>
</dbReference>
<dbReference type="AlphaFoldDB" id="A0A2A2LCD7"/>
<dbReference type="Gene3D" id="1.20.1250.20">
    <property type="entry name" value="MFS general substrate transporter like domains"/>
    <property type="match status" value="1"/>
</dbReference>
<comment type="subcellular location">
    <subcellularLocation>
        <location evidence="1">Membrane</location>
        <topology evidence="1">Multi-pass membrane protein</topology>
    </subcellularLocation>
</comment>
<evidence type="ECO:0000256" key="2">
    <source>
        <dbReference type="ARBA" id="ARBA00022692"/>
    </source>
</evidence>
<evidence type="ECO:0000313" key="7">
    <source>
        <dbReference type="EMBL" id="PAV83859.1"/>
    </source>
</evidence>